<comment type="subunit">
    <text evidence="2 9">Homotetramer.</text>
</comment>
<dbReference type="PROSITE" id="PS00564">
    <property type="entry name" value="ARGININOSUCCIN_SYN_1"/>
    <property type="match status" value="1"/>
</dbReference>
<gene>
    <name evidence="9" type="primary">argG</name>
    <name evidence="12" type="ORF">SAMN05192551_106225</name>
</gene>
<dbReference type="PANTHER" id="PTHR11587">
    <property type="entry name" value="ARGININOSUCCINATE SYNTHASE"/>
    <property type="match status" value="1"/>
</dbReference>
<feature type="binding site" evidence="9">
    <location>
        <position position="123"/>
    </location>
    <ligand>
        <name>L-aspartate</name>
        <dbReference type="ChEBI" id="CHEBI:29991"/>
    </ligand>
</feature>
<dbReference type="EMBL" id="FOQA01000006">
    <property type="protein sequence ID" value="SFI11995.1"/>
    <property type="molecule type" value="Genomic_DNA"/>
</dbReference>
<dbReference type="Gene3D" id="3.40.50.620">
    <property type="entry name" value="HUPs"/>
    <property type="match status" value="1"/>
</dbReference>
<evidence type="ECO:0000256" key="9">
    <source>
        <dbReference type="HAMAP-Rule" id="MF_00005"/>
    </source>
</evidence>
<dbReference type="GO" id="GO:0005524">
    <property type="term" value="F:ATP binding"/>
    <property type="evidence" value="ECO:0007669"/>
    <property type="project" value="UniProtKB-UniRule"/>
</dbReference>
<sequence>MSKEKAVLAYSGGLDTSVILKWLQTHYDYDVIAVCVDVGQDEDLSSVDKKALETGAIKSYVIDVAEEFLTDYVYPTLKAGAMYEGEYLLGTSFARPLMGKLLVEIAEKEGAVAIAHGCTGKGNDQVRFETAVKALNPHLKIIAPWREWEMKSREDCIDFAEKHGIPIPVTKKDIYSRDQNIWHLSHEGGNLEDPWNEHESEIYKMTTRPEDAPDKATYVVIDFEEGIPVAVDGEKLAPVSLLKKLNKLAGDNGIGVIDIVENRLVGMKSRGIYETPGGTLMYEAHKILEKLTLDRMTQSFKRTLAERYSQLVYDGLWFTPLKEAMDAFVDVTQKPVTGKVRLKLYKGSCTNAGSSSPYSMYSEEFATFGEDEVYNQKDAEGFINLFALPLTIRAIMNEKRNKK</sequence>
<dbReference type="PROSITE" id="PS00565">
    <property type="entry name" value="ARGININOSUCCIN_SYN_2"/>
    <property type="match status" value="1"/>
</dbReference>
<dbReference type="SUPFAM" id="SSF52402">
    <property type="entry name" value="Adenine nucleotide alpha hydrolases-like"/>
    <property type="match status" value="1"/>
</dbReference>
<dbReference type="GO" id="GO:0004055">
    <property type="term" value="F:argininosuccinate synthase activity"/>
    <property type="evidence" value="ECO:0007669"/>
    <property type="project" value="UniProtKB-UniRule"/>
</dbReference>
<dbReference type="InterPro" id="IPR018223">
    <property type="entry name" value="Arginosuc_synth_CS"/>
</dbReference>
<dbReference type="GO" id="GO:0005737">
    <property type="term" value="C:cytoplasm"/>
    <property type="evidence" value="ECO:0007669"/>
    <property type="project" value="UniProtKB-SubCell"/>
</dbReference>
<name>A0A1I3FL83_9FIRM</name>
<dbReference type="InterPro" id="IPR001518">
    <property type="entry name" value="Arginosuc_synth"/>
</dbReference>
<evidence type="ECO:0000256" key="6">
    <source>
        <dbReference type="ARBA" id="ARBA00022605"/>
    </source>
</evidence>
<dbReference type="NCBIfam" id="NF001770">
    <property type="entry name" value="PRK00509.1"/>
    <property type="match status" value="1"/>
</dbReference>
<dbReference type="SUPFAM" id="SSF69864">
    <property type="entry name" value="Argininosuccinate synthetase, C-terminal domain"/>
    <property type="match status" value="1"/>
</dbReference>
<dbReference type="InterPro" id="IPR023434">
    <property type="entry name" value="Arginosuc_synth_type_1_subfam"/>
</dbReference>
<dbReference type="Pfam" id="PF00764">
    <property type="entry name" value="Arginosuc_synth"/>
    <property type="match status" value="1"/>
</dbReference>
<keyword evidence="4 9" id="KW-0055">Arginine biosynthesis</keyword>
<comment type="caution">
    <text evidence="9">Lacks conserved residue(s) required for the propagation of feature annotation.</text>
</comment>
<dbReference type="STRING" id="69895.SAMN05192551_106225"/>
<dbReference type="Proteomes" id="UP000199287">
    <property type="component" value="Unassembled WGS sequence"/>
</dbReference>
<keyword evidence="9" id="KW-0963">Cytoplasm</keyword>
<feature type="binding site" evidence="9">
    <location>
        <position position="124"/>
    </location>
    <ligand>
        <name>L-aspartate</name>
        <dbReference type="ChEBI" id="CHEBI:29991"/>
    </ligand>
</feature>
<keyword evidence="13" id="KW-1185">Reference proteome</keyword>
<evidence type="ECO:0000256" key="4">
    <source>
        <dbReference type="ARBA" id="ARBA00022571"/>
    </source>
</evidence>
<proteinExistence type="inferred from homology"/>
<dbReference type="Pfam" id="PF20979">
    <property type="entry name" value="Arginosuc_syn_C"/>
    <property type="match status" value="1"/>
</dbReference>
<feature type="binding site" evidence="9">
    <location>
        <position position="87"/>
    </location>
    <ligand>
        <name>L-citrulline</name>
        <dbReference type="ChEBI" id="CHEBI:57743"/>
    </ligand>
</feature>
<dbReference type="UniPathway" id="UPA00068">
    <property type="reaction ID" value="UER00113"/>
</dbReference>
<keyword evidence="7 9" id="KW-0547">Nucleotide-binding</keyword>
<evidence type="ECO:0000313" key="12">
    <source>
        <dbReference type="EMBL" id="SFI11995.1"/>
    </source>
</evidence>
<dbReference type="InterPro" id="IPR024074">
    <property type="entry name" value="AS_cat/multimer_dom_body"/>
</dbReference>
<keyword evidence="6 9" id="KW-0028">Amino-acid biosynthesis</keyword>
<evidence type="ECO:0000256" key="7">
    <source>
        <dbReference type="ARBA" id="ARBA00022741"/>
    </source>
</evidence>
<dbReference type="GO" id="GO:0000050">
    <property type="term" value="P:urea cycle"/>
    <property type="evidence" value="ECO:0007669"/>
    <property type="project" value="TreeGrafter"/>
</dbReference>
<evidence type="ECO:0000313" key="13">
    <source>
        <dbReference type="Proteomes" id="UP000199287"/>
    </source>
</evidence>
<dbReference type="NCBIfam" id="TIGR00032">
    <property type="entry name" value="argG"/>
    <property type="match status" value="1"/>
</dbReference>
<feature type="binding site" evidence="9">
    <location>
        <position position="185"/>
    </location>
    <ligand>
        <name>L-citrulline</name>
        <dbReference type="ChEBI" id="CHEBI:57743"/>
    </ligand>
</feature>
<comment type="pathway">
    <text evidence="1 9">Amino-acid biosynthesis; L-arginine biosynthesis; L-arginine from L-ornithine and carbamoyl phosphate: step 2/3.</text>
</comment>
<feature type="binding site" evidence="9">
    <location>
        <position position="92"/>
    </location>
    <ligand>
        <name>L-citrulline</name>
        <dbReference type="ChEBI" id="CHEBI:57743"/>
    </ligand>
</feature>
<dbReference type="InterPro" id="IPR048268">
    <property type="entry name" value="Arginosuc_syn_C"/>
</dbReference>
<keyword evidence="8 9" id="KW-0067">ATP-binding</keyword>
<comment type="subcellular location">
    <subcellularLocation>
        <location evidence="9">Cytoplasm</location>
    </subcellularLocation>
</comment>
<dbReference type="GO" id="GO:0006526">
    <property type="term" value="P:L-arginine biosynthetic process"/>
    <property type="evidence" value="ECO:0007669"/>
    <property type="project" value="UniProtKB-UniRule"/>
</dbReference>
<dbReference type="PANTHER" id="PTHR11587:SF2">
    <property type="entry name" value="ARGININOSUCCINATE SYNTHASE"/>
    <property type="match status" value="1"/>
</dbReference>
<feature type="domain" description="Arginosuccinate synthase C-terminal" evidence="11">
    <location>
        <begin position="175"/>
        <end position="390"/>
    </location>
</feature>
<dbReference type="GO" id="GO:0000053">
    <property type="term" value="P:argininosuccinate metabolic process"/>
    <property type="evidence" value="ECO:0007669"/>
    <property type="project" value="TreeGrafter"/>
</dbReference>
<feature type="binding site" evidence="9">
    <location>
        <position position="176"/>
    </location>
    <ligand>
        <name>L-citrulline</name>
        <dbReference type="ChEBI" id="CHEBI:57743"/>
    </ligand>
</feature>
<evidence type="ECO:0000256" key="5">
    <source>
        <dbReference type="ARBA" id="ARBA00022598"/>
    </source>
</evidence>
<dbReference type="OrthoDB" id="9801641at2"/>
<evidence type="ECO:0000259" key="10">
    <source>
        <dbReference type="Pfam" id="PF00764"/>
    </source>
</evidence>
<evidence type="ECO:0000256" key="3">
    <source>
        <dbReference type="ARBA" id="ARBA00012286"/>
    </source>
</evidence>
<keyword evidence="5 9" id="KW-0436">Ligase</keyword>
<comment type="catalytic activity">
    <reaction evidence="9">
        <text>L-citrulline + L-aspartate + ATP = 2-(N(omega)-L-arginino)succinate + AMP + diphosphate + H(+)</text>
        <dbReference type="Rhea" id="RHEA:10932"/>
        <dbReference type="ChEBI" id="CHEBI:15378"/>
        <dbReference type="ChEBI" id="CHEBI:29991"/>
        <dbReference type="ChEBI" id="CHEBI:30616"/>
        <dbReference type="ChEBI" id="CHEBI:33019"/>
        <dbReference type="ChEBI" id="CHEBI:57472"/>
        <dbReference type="ChEBI" id="CHEBI:57743"/>
        <dbReference type="ChEBI" id="CHEBI:456215"/>
        <dbReference type="EC" id="6.3.4.5"/>
    </reaction>
</comment>
<dbReference type="RefSeq" id="WP_093372667.1">
    <property type="nucleotide sequence ID" value="NZ_FOQA01000006.1"/>
</dbReference>
<dbReference type="InterPro" id="IPR048267">
    <property type="entry name" value="Arginosuc_syn_N"/>
</dbReference>
<reference evidence="13" key="1">
    <citation type="submission" date="2016-10" db="EMBL/GenBank/DDBJ databases">
        <authorList>
            <person name="Varghese N."/>
            <person name="Submissions S."/>
        </authorList>
    </citation>
    <scope>NUCLEOTIDE SEQUENCE [LARGE SCALE GENOMIC DNA]</scope>
    <source>
        <strain evidence="13">Z-7934</strain>
    </source>
</reference>
<dbReference type="FunFam" id="3.90.1260.10:FF:000007">
    <property type="entry name" value="Argininosuccinate synthase"/>
    <property type="match status" value="1"/>
</dbReference>
<accession>A0A1I3FL83</accession>
<comment type="similarity">
    <text evidence="9">Belongs to the argininosuccinate synthase family. Type 1 subfamily.</text>
</comment>
<dbReference type="FunFam" id="3.40.50.620:FF:000019">
    <property type="entry name" value="Argininosuccinate synthase"/>
    <property type="match status" value="1"/>
</dbReference>
<evidence type="ECO:0000256" key="1">
    <source>
        <dbReference type="ARBA" id="ARBA00004967"/>
    </source>
</evidence>
<feature type="binding site" evidence="9">
    <location>
        <position position="273"/>
    </location>
    <ligand>
        <name>L-citrulline</name>
        <dbReference type="ChEBI" id="CHEBI:57743"/>
    </ligand>
</feature>
<protein>
    <recommendedName>
        <fullName evidence="3 9">Argininosuccinate synthase</fullName>
        <ecNumber evidence="3 9">6.3.4.5</ecNumber>
    </recommendedName>
    <alternativeName>
        <fullName evidence="9">Citrulline--aspartate ligase</fullName>
    </alternativeName>
</protein>
<evidence type="ECO:0000256" key="2">
    <source>
        <dbReference type="ARBA" id="ARBA00011881"/>
    </source>
</evidence>
<dbReference type="InterPro" id="IPR014729">
    <property type="entry name" value="Rossmann-like_a/b/a_fold"/>
</dbReference>
<feature type="binding site" evidence="9">
    <location>
        <position position="127"/>
    </location>
    <ligand>
        <name>L-citrulline</name>
        <dbReference type="ChEBI" id="CHEBI:57743"/>
    </ligand>
</feature>
<feature type="binding site" evidence="9">
    <location>
        <position position="261"/>
    </location>
    <ligand>
        <name>L-citrulline</name>
        <dbReference type="ChEBI" id="CHEBI:57743"/>
    </ligand>
</feature>
<dbReference type="CDD" id="cd01999">
    <property type="entry name" value="ASS"/>
    <property type="match status" value="1"/>
</dbReference>
<feature type="binding site" evidence="9">
    <location>
        <position position="119"/>
    </location>
    <ligand>
        <name>L-aspartate</name>
        <dbReference type="ChEBI" id="CHEBI:29991"/>
    </ligand>
</feature>
<feature type="binding site" evidence="9">
    <location>
        <position position="117"/>
    </location>
    <ligand>
        <name>ATP</name>
        <dbReference type="ChEBI" id="CHEBI:30616"/>
    </ligand>
</feature>
<feature type="binding site" evidence="9">
    <location>
        <position position="123"/>
    </location>
    <ligand>
        <name>L-citrulline</name>
        <dbReference type="ChEBI" id="CHEBI:57743"/>
    </ligand>
</feature>
<dbReference type="Gene3D" id="3.90.1260.10">
    <property type="entry name" value="Argininosuccinate synthetase, chain A, domain 2"/>
    <property type="match status" value="1"/>
</dbReference>
<organism evidence="12 13">
    <name type="scientific">Tindallia magadiensis</name>
    <dbReference type="NCBI Taxonomy" id="69895"/>
    <lineage>
        <taxon>Bacteria</taxon>
        <taxon>Bacillati</taxon>
        <taxon>Bacillota</taxon>
        <taxon>Clostridia</taxon>
        <taxon>Peptostreptococcales</taxon>
        <taxon>Tindalliaceae</taxon>
        <taxon>Tindallia</taxon>
    </lineage>
</organism>
<feature type="binding site" evidence="9">
    <location>
        <begin position="9"/>
        <end position="17"/>
    </location>
    <ligand>
        <name>ATP</name>
        <dbReference type="ChEBI" id="CHEBI:30616"/>
    </ligand>
</feature>
<evidence type="ECO:0000256" key="8">
    <source>
        <dbReference type="ARBA" id="ARBA00022840"/>
    </source>
</evidence>
<feature type="domain" description="Arginosuccinate synthase-like N-terminal" evidence="10">
    <location>
        <begin position="5"/>
        <end position="166"/>
    </location>
</feature>
<dbReference type="HAMAP" id="MF_00005">
    <property type="entry name" value="Arg_succ_synth_type1"/>
    <property type="match status" value="1"/>
</dbReference>
<dbReference type="AlphaFoldDB" id="A0A1I3FL83"/>
<dbReference type="EC" id="6.3.4.5" evidence="3 9"/>
<evidence type="ECO:0000259" key="11">
    <source>
        <dbReference type="Pfam" id="PF20979"/>
    </source>
</evidence>